<accession>A0A510KSH8</accession>
<name>A0A510KSH8_9FUSO</name>
<gene>
    <name evidence="2" type="ORF">JMUB3935_1973</name>
</gene>
<evidence type="ECO:0000256" key="1">
    <source>
        <dbReference type="ARBA" id="ARBA00009981"/>
    </source>
</evidence>
<organism evidence="2 3">
    <name type="scientific">Leptotrichia trevisanii</name>
    <dbReference type="NCBI Taxonomy" id="109328"/>
    <lineage>
        <taxon>Bacteria</taxon>
        <taxon>Fusobacteriati</taxon>
        <taxon>Fusobacteriota</taxon>
        <taxon>Fusobacteriia</taxon>
        <taxon>Fusobacteriales</taxon>
        <taxon>Leptotrichiaceae</taxon>
        <taxon>Leptotrichia</taxon>
    </lineage>
</organism>
<dbReference type="SUPFAM" id="SSF143120">
    <property type="entry name" value="YefM-like"/>
    <property type="match status" value="1"/>
</dbReference>
<reference evidence="2 3" key="1">
    <citation type="submission" date="2019-07" db="EMBL/GenBank/DDBJ databases">
        <title>Complete Genome Sequence of Leptotrichia trevisanii Strain JMUB3935.</title>
        <authorList>
            <person name="Watanabe S."/>
            <person name="Cui L."/>
        </authorList>
    </citation>
    <scope>NUCLEOTIDE SEQUENCE [LARGE SCALE GENOMIC DNA]</scope>
    <source>
        <strain evidence="2 3">JMUB3935</strain>
    </source>
</reference>
<dbReference type="EMBL" id="AP019840">
    <property type="protein sequence ID" value="BBM52993.1"/>
    <property type="molecule type" value="Genomic_DNA"/>
</dbReference>
<sequence>MKVKLDNLVSMSEVNQNFFEVARKVDKDGTVVILKNDTPKYILVDYKLMKEIFGKI</sequence>
<comment type="similarity">
    <text evidence="1">Belongs to the phD/YefM antitoxin family.</text>
</comment>
<dbReference type="Proteomes" id="UP000321378">
    <property type="component" value="Chromosome"/>
</dbReference>
<dbReference type="RefSeq" id="WP_146997213.1">
    <property type="nucleotide sequence ID" value="NZ_AP019840.1"/>
</dbReference>
<proteinExistence type="inferred from homology"/>
<evidence type="ECO:0000313" key="2">
    <source>
        <dbReference type="EMBL" id="BBM52993.1"/>
    </source>
</evidence>
<dbReference type="AlphaFoldDB" id="A0A510KSH8"/>
<dbReference type="InterPro" id="IPR036165">
    <property type="entry name" value="YefM-like_sf"/>
</dbReference>
<evidence type="ECO:0000313" key="3">
    <source>
        <dbReference type="Proteomes" id="UP000321378"/>
    </source>
</evidence>
<protein>
    <submittedName>
        <fullName evidence="2">Uncharacterized protein</fullName>
    </submittedName>
</protein>